<accession>A0AC61KYY7</accession>
<sequence>MPQTPAPPIAEKLAEKQKSISIAEFFEKNKQMLGFDSLQRSLITTIKEAVDNALDACEEAEILPDLLIEIKAASPAPNLVLIVEDNGPGIVKEQIPKVFAKLLYGSRFHVLKQSRGQQGIGISASVLYAQLSTGKPVKIISKIGSQQPAHYCKLIINTSKNEPEILEERAIEWDPPHGTRIELEIKGSYVKGRRQSVLEYLRNTAIVNPHARLTLVDTDGAYTIFERVTDLLPEPPAEIKPHPAGIELGTLIKMLRYTDQQRLLTFLKESFSKIGAVTAEKICAHAKLKPACKPQKLTHEETERLLTAFKSIKISPPPTDCLSPISEDLIYKGVEKEYTVDFIETTKRSPAVYAGNPFLVEAAIAYGGDLPAEGKVEILRFANRVPLLYQQGACATTHAIERINWKYYGLLQPGGFPAGPCAIMVHVASTNVPFTSESKNAIADVPEILDEVENAVRTVSGRLRKYLGKRELLSKRKEKENLIKRVLPRLATKVSDILDRDAPNIDPVVARIMGNLLVNRSLVRNENGFDVEIRIENHTDTAQSLKIHDLIPYEIKSAEPEPRRAVIGDRFDHLWEVSLRSGEDVSLIYAIEAGGGADGREEISLPAPMVEGVPAELVTGAKVLGRG</sequence>
<gene>
    <name evidence="1" type="ORF">C4B59_15315</name>
</gene>
<dbReference type="Proteomes" id="UP000248329">
    <property type="component" value="Unassembled WGS sequence"/>
</dbReference>
<name>A0AC61KYY7_9EURY</name>
<protein>
    <submittedName>
        <fullName evidence="1">DNA topoisomerase VI subunit B</fullName>
    </submittedName>
</protein>
<evidence type="ECO:0000313" key="1">
    <source>
        <dbReference type="EMBL" id="PXF57397.1"/>
    </source>
</evidence>
<comment type="caution">
    <text evidence="1">The sequence shown here is derived from an EMBL/GenBank/DDBJ whole genome shotgun (WGS) entry which is preliminary data.</text>
</comment>
<proteinExistence type="predicted"/>
<evidence type="ECO:0000313" key="2">
    <source>
        <dbReference type="Proteomes" id="UP000248329"/>
    </source>
</evidence>
<reference evidence="1" key="1">
    <citation type="submission" date="2018-01" db="EMBL/GenBank/DDBJ databases">
        <authorList>
            <person name="Krukenberg V."/>
        </authorList>
    </citation>
    <scope>NUCLEOTIDE SEQUENCE</scope>
    <source>
        <strain evidence="1">E20ANME2</strain>
    </source>
</reference>
<organism evidence="1 2">
    <name type="scientific">Candidatus Methanogaster sp</name>
    <dbReference type="NCBI Taxonomy" id="3386292"/>
    <lineage>
        <taxon>Archaea</taxon>
        <taxon>Methanobacteriati</taxon>
        <taxon>Methanobacteriota</taxon>
        <taxon>Stenosarchaea group</taxon>
        <taxon>Methanomicrobia</taxon>
        <taxon>Methanosarcinales</taxon>
        <taxon>ANME-2 cluster</taxon>
        <taxon>Candidatus Methanogasteraceae</taxon>
        <taxon>Candidatus Methanogaster</taxon>
    </lineage>
</organism>
<dbReference type="EMBL" id="PQXF01000061">
    <property type="protein sequence ID" value="PXF57397.1"/>
    <property type="molecule type" value="Genomic_DNA"/>
</dbReference>